<reference evidence="2" key="1">
    <citation type="submission" date="2015-11" db="EMBL/GenBank/DDBJ databases">
        <authorList>
            <person name="Dugat-Bony E."/>
        </authorList>
    </citation>
    <scope>NUCLEOTIDE SEQUENCE [LARGE SCALE GENOMIC DNA]</scope>
    <source>
        <strain evidence="2">Mu292</strain>
    </source>
</reference>
<evidence type="ECO:0000313" key="2">
    <source>
        <dbReference type="Proteomes" id="UP000182498"/>
    </source>
</evidence>
<sequence length="112" mass="12139">MTTDIPRSALPDTGSLTVLGTGGEGSVYALPTTAVPPQVVALAGEHKLVYKEFRTPDSPERARHHRAVVDVFRKFGSEQQQWLRDRAAWPVATVVDGSAVVGVLMPVIPEMF</sequence>
<keyword evidence="2" id="KW-1185">Reference proteome</keyword>
<accession>A0A0X2NMB7</accession>
<dbReference type="OrthoDB" id="4061674at2"/>
<name>A0A0X2NMB7_9CORY</name>
<protein>
    <submittedName>
        <fullName evidence="1">Uncharacterized protein</fullName>
    </submittedName>
</protein>
<dbReference type="Proteomes" id="UP000182498">
    <property type="component" value="Unassembled WGS sequence"/>
</dbReference>
<dbReference type="AlphaFoldDB" id="A0A0X2NMB7"/>
<dbReference type="RefSeq" id="WP_073884313.1">
    <property type="nucleotide sequence ID" value="NZ_FAUH01000013.1"/>
</dbReference>
<proteinExistence type="predicted"/>
<gene>
    <name evidence="1" type="ORF">CVAR292_01953</name>
</gene>
<evidence type="ECO:0000313" key="1">
    <source>
        <dbReference type="EMBL" id="CUU66606.1"/>
    </source>
</evidence>
<dbReference type="EMBL" id="FAUH01000013">
    <property type="protein sequence ID" value="CUU66606.1"/>
    <property type="molecule type" value="Genomic_DNA"/>
</dbReference>
<organism evidence="1 2">
    <name type="scientific">Corynebacterium variabile</name>
    <dbReference type="NCBI Taxonomy" id="1727"/>
    <lineage>
        <taxon>Bacteria</taxon>
        <taxon>Bacillati</taxon>
        <taxon>Actinomycetota</taxon>
        <taxon>Actinomycetes</taxon>
        <taxon>Mycobacteriales</taxon>
        <taxon>Corynebacteriaceae</taxon>
        <taxon>Corynebacterium</taxon>
    </lineage>
</organism>